<sequence length="232" mass="26617">MEKKIGTTDQGGAMDWPIARVRRGLEESEARYHTLRRARPDLAAKIQQIVETKARPPKKDKYKHVTLIEKDKDEGSARDREFTSAERIRGQNPCLQVGKATEPAKGVRRFEQTDKFLIGSEGKTAEVTRPQNPHVTEMNGRPYCKWHDTFTHATNDCKVLRGQIQMAIEQGRLLFDQFAMKADTQPFRRRRKAGVWVYIAGELEEIEEVKKEIKKLLDAGFIRQGTLKGLPM</sequence>
<dbReference type="AlphaFoldDB" id="A0AAD8S8Z4"/>
<proteinExistence type="predicted"/>
<gene>
    <name evidence="1" type="ORF">QYE76_065229</name>
</gene>
<organism evidence="1 2">
    <name type="scientific">Lolium multiflorum</name>
    <name type="common">Italian ryegrass</name>
    <name type="synonym">Lolium perenne subsp. multiflorum</name>
    <dbReference type="NCBI Taxonomy" id="4521"/>
    <lineage>
        <taxon>Eukaryota</taxon>
        <taxon>Viridiplantae</taxon>
        <taxon>Streptophyta</taxon>
        <taxon>Embryophyta</taxon>
        <taxon>Tracheophyta</taxon>
        <taxon>Spermatophyta</taxon>
        <taxon>Magnoliopsida</taxon>
        <taxon>Liliopsida</taxon>
        <taxon>Poales</taxon>
        <taxon>Poaceae</taxon>
        <taxon>BOP clade</taxon>
        <taxon>Pooideae</taxon>
        <taxon>Poodae</taxon>
        <taxon>Poeae</taxon>
        <taxon>Poeae Chloroplast Group 2 (Poeae type)</taxon>
        <taxon>Loliodinae</taxon>
        <taxon>Loliinae</taxon>
        <taxon>Lolium</taxon>
    </lineage>
</organism>
<comment type="caution">
    <text evidence="1">The sequence shown here is derived from an EMBL/GenBank/DDBJ whole genome shotgun (WGS) entry which is preliminary data.</text>
</comment>
<protein>
    <submittedName>
        <fullName evidence="1">Uncharacterized protein</fullName>
    </submittedName>
</protein>
<accession>A0AAD8S8Z4</accession>
<evidence type="ECO:0000313" key="2">
    <source>
        <dbReference type="Proteomes" id="UP001231189"/>
    </source>
</evidence>
<keyword evidence="2" id="KW-1185">Reference proteome</keyword>
<evidence type="ECO:0000313" key="1">
    <source>
        <dbReference type="EMBL" id="KAK1647424.1"/>
    </source>
</evidence>
<name>A0AAD8S8Z4_LOLMU</name>
<dbReference type="Proteomes" id="UP001231189">
    <property type="component" value="Unassembled WGS sequence"/>
</dbReference>
<dbReference type="EMBL" id="JAUUTY010000004">
    <property type="protein sequence ID" value="KAK1647424.1"/>
    <property type="molecule type" value="Genomic_DNA"/>
</dbReference>
<reference evidence="1" key="1">
    <citation type="submission" date="2023-07" db="EMBL/GenBank/DDBJ databases">
        <title>A chromosome-level genome assembly of Lolium multiflorum.</title>
        <authorList>
            <person name="Chen Y."/>
            <person name="Copetti D."/>
            <person name="Kolliker R."/>
            <person name="Studer B."/>
        </authorList>
    </citation>
    <scope>NUCLEOTIDE SEQUENCE</scope>
    <source>
        <strain evidence="1">02402/16</strain>
        <tissue evidence="1">Leaf</tissue>
    </source>
</reference>